<protein>
    <submittedName>
        <fullName evidence="1">Uncharacterized protein</fullName>
    </submittedName>
</protein>
<reference evidence="1 2" key="1">
    <citation type="submission" date="2019-05" db="EMBL/GenBank/DDBJ databases">
        <title>Another draft genome of Portunus trituberculatus and its Hox gene families provides insights of decapod evolution.</title>
        <authorList>
            <person name="Jeong J.-H."/>
            <person name="Song I."/>
            <person name="Kim S."/>
            <person name="Choi T."/>
            <person name="Kim D."/>
            <person name="Ryu S."/>
            <person name="Kim W."/>
        </authorList>
    </citation>
    <scope>NUCLEOTIDE SEQUENCE [LARGE SCALE GENOMIC DNA]</scope>
    <source>
        <tissue evidence="1">Muscle</tissue>
    </source>
</reference>
<comment type="caution">
    <text evidence="1">The sequence shown here is derived from an EMBL/GenBank/DDBJ whole genome shotgun (WGS) entry which is preliminary data.</text>
</comment>
<name>A0A5B7D851_PORTR</name>
<dbReference type="Proteomes" id="UP000324222">
    <property type="component" value="Unassembled WGS sequence"/>
</dbReference>
<dbReference type="AlphaFoldDB" id="A0A5B7D851"/>
<gene>
    <name evidence="1" type="ORF">E2C01_010312</name>
</gene>
<dbReference type="EMBL" id="VSRR010000590">
    <property type="protein sequence ID" value="MPC17454.1"/>
    <property type="molecule type" value="Genomic_DNA"/>
</dbReference>
<evidence type="ECO:0000313" key="2">
    <source>
        <dbReference type="Proteomes" id="UP000324222"/>
    </source>
</evidence>
<sequence>MIFVGHRLNRNCNLATTRSAEVKWKCWFSQKHCLLSSTVTPHYMTNEIQKSPKVGWVTQGPSSASLDP</sequence>
<keyword evidence="2" id="KW-1185">Reference proteome</keyword>
<proteinExistence type="predicted"/>
<evidence type="ECO:0000313" key="1">
    <source>
        <dbReference type="EMBL" id="MPC17454.1"/>
    </source>
</evidence>
<accession>A0A5B7D851</accession>
<organism evidence="1 2">
    <name type="scientific">Portunus trituberculatus</name>
    <name type="common">Swimming crab</name>
    <name type="synonym">Neptunus trituberculatus</name>
    <dbReference type="NCBI Taxonomy" id="210409"/>
    <lineage>
        <taxon>Eukaryota</taxon>
        <taxon>Metazoa</taxon>
        <taxon>Ecdysozoa</taxon>
        <taxon>Arthropoda</taxon>
        <taxon>Crustacea</taxon>
        <taxon>Multicrustacea</taxon>
        <taxon>Malacostraca</taxon>
        <taxon>Eumalacostraca</taxon>
        <taxon>Eucarida</taxon>
        <taxon>Decapoda</taxon>
        <taxon>Pleocyemata</taxon>
        <taxon>Brachyura</taxon>
        <taxon>Eubrachyura</taxon>
        <taxon>Portunoidea</taxon>
        <taxon>Portunidae</taxon>
        <taxon>Portuninae</taxon>
        <taxon>Portunus</taxon>
    </lineage>
</organism>